<dbReference type="RefSeq" id="WP_244784638.1">
    <property type="nucleotide sequence ID" value="NZ_CP091508.1"/>
</dbReference>
<protein>
    <submittedName>
        <fullName evidence="1">Uncharacterized protein</fullName>
    </submittedName>
</protein>
<sequence length="173" mass="20556">MQKNNHINKLIEQLQWLTSDDYSLDSFLYVSEKQSFEENRYNLQICLEFIYRCFKCDLITWSFIADKNLAEIHQLDIPEKLVKKMGEYPLTFKLGSGVKFPELQSFIWDLCYVTSTEKLDEIVDKCALERGEYLNLSLDLSDNRWVLFKNEIYQIFLANNLPLNMKCPLFPIK</sequence>
<name>A0ABY4DS85_9NEIS</name>
<gene>
    <name evidence="1" type="ORF">LVJ83_11035</name>
</gene>
<keyword evidence="2" id="KW-1185">Reference proteome</keyword>
<proteinExistence type="predicted"/>
<organism evidence="1 2">
    <name type="scientific">Uruburuella testudinis</name>
    <dbReference type="NCBI Taxonomy" id="1282863"/>
    <lineage>
        <taxon>Bacteria</taxon>
        <taxon>Pseudomonadati</taxon>
        <taxon>Pseudomonadota</taxon>
        <taxon>Betaproteobacteria</taxon>
        <taxon>Neisseriales</taxon>
        <taxon>Neisseriaceae</taxon>
        <taxon>Uruburuella</taxon>
    </lineage>
</organism>
<evidence type="ECO:0000313" key="2">
    <source>
        <dbReference type="Proteomes" id="UP000829817"/>
    </source>
</evidence>
<accession>A0ABY4DS85</accession>
<dbReference type="Proteomes" id="UP000829817">
    <property type="component" value="Chromosome"/>
</dbReference>
<evidence type="ECO:0000313" key="1">
    <source>
        <dbReference type="EMBL" id="UOO81472.1"/>
    </source>
</evidence>
<dbReference type="EMBL" id="CP091508">
    <property type="protein sequence ID" value="UOO81472.1"/>
    <property type="molecule type" value="Genomic_DNA"/>
</dbReference>
<reference evidence="1 2" key="1">
    <citation type="journal article" date="2022" name="Res Sq">
        <title>Evolution of multicellular longitudinally dividing oral cavity symbionts (Neisseriaceae).</title>
        <authorList>
            <person name="Nyongesa S."/>
            <person name="Weber P."/>
            <person name="Bernet E."/>
            <person name="Pullido F."/>
            <person name="Nieckarz M."/>
            <person name="Delaby M."/>
            <person name="Nieves C."/>
            <person name="Viehboeck T."/>
            <person name="Krause N."/>
            <person name="Rivera-Millot A."/>
            <person name="Nakamura A."/>
            <person name="Vischer N."/>
            <person name="VanNieuwenhze M."/>
            <person name="Brun Y."/>
            <person name="Cava F."/>
            <person name="Bulgheresi S."/>
            <person name="Veyrier F."/>
        </authorList>
    </citation>
    <scope>NUCLEOTIDE SEQUENCE [LARGE SCALE GENOMIC DNA]</scope>
    <source>
        <strain evidence="1 2">CCUG 63373m</strain>
    </source>
</reference>